<dbReference type="GeneID" id="27312012"/>
<dbReference type="AlphaFoldDB" id="A0A0D1YVY6"/>
<dbReference type="RefSeq" id="XP_016214726.1">
    <property type="nucleotide sequence ID" value="XM_016357322.1"/>
</dbReference>
<keyword evidence="3" id="KW-1185">Reference proteome</keyword>
<evidence type="ECO:0000313" key="2">
    <source>
        <dbReference type="EMBL" id="KIW04857.1"/>
    </source>
</evidence>
<dbReference type="Pfam" id="PF07985">
    <property type="entry name" value="SRR1"/>
    <property type="match status" value="1"/>
</dbReference>
<name>A0A0D1YVY6_9PEZI</name>
<evidence type="ECO:0000259" key="1">
    <source>
        <dbReference type="Pfam" id="PF07985"/>
    </source>
</evidence>
<dbReference type="EMBL" id="KN847539">
    <property type="protein sequence ID" value="KIW04857.1"/>
    <property type="molecule type" value="Genomic_DNA"/>
</dbReference>
<dbReference type="HOGENOM" id="CLU_953775_0_0_1"/>
<protein>
    <recommendedName>
        <fullName evidence="1">SRR1-like domain-containing protein</fullName>
    </recommendedName>
</protein>
<dbReference type="Proteomes" id="UP000053259">
    <property type="component" value="Unassembled WGS sequence"/>
</dbReference>
<gene>
    <name evidence="2" type="ORF">PV09_04039</name>
</gene>
<evidence type="ECO:0000313" key="3">
    <source>
        <dbReference type="Proteomes" id="UP000053259"/>
    </source>
</evidence>
<accession>A0A0D1YVY6</accession>
<dbReference type="InterPro" id="IPR012942">
    <property type="entry name" value="SRR1-like"/>
</dbReference>
<dbReference type="InParanoid" id="A0A0D1YVY6"/>
<feature type="domain" description="SRR1-like" evidence="1">
    <location>
        <begin position="47"/>
        <end position="203"/>
    </location>
</feature>
<reference evidence="2 3" key="1">
    <citation type="submission" date="2015-01" db="EMBL/GenBank/DDBJ databases">
        <title>The Genome Sequence of Ochroconis gallopava CBS43764.</title>
        <authorList>
            <consortium name="The Broad Institute Genomics Platform"/>
            <person name="Cuomo C."/>
            <person name="de Hoog S."/>
            <person name="Gorbushina A."/>
            <person name="Stielow B."/>
            <person name="Teixiera M."/>
            <person name="Abouelleil A."/>
            <person name="Chapman S.B."/>
            <person name="Priest M."/>
            <person name="Young S.K."/>
            <person name="Wortman J."/>
            <person name="Nusbaum C."/>
            <person name="Birren B."/>
        </authorList>
    </citation>
    <scope>NUCLEOTIDE SEQUENCE [LARGE SCALE GENOMIC DNA]</scope>
    <source>
        <strain evidence="2 3">CBS 43764</strain>
    </source>
</reference>
<organism evidence="2 3">
    <name type="scientific">Verruconis gallopava</name>
    <dbReference type="NCBI Taxonomy" id="253628"/>
    <lineage>
        <taxon>Eukaryota</taxon>
        <taxon>Fungi</taxon>
        <taxon>Dikarya</taxon>
        <taxon>Ascomycota</taxon>
        <taxon>Pezizomycotina</taxon>
        <taxon>Dothideomycetes</taxon>
        <taxon>Pleosporomycetidae</taxon>
        <taxon>Venturiales</taxon>
        <taxon>Sympoventuriaceae</taxon>
        <taxon>Verruconis</taxon>
    </lineage>
</organism>
<proteinExistence type="predicted"/>
<dbReference type="VEuPathDB" id="FungiDB:PV09_04039"/>
<sequence>MSSNSIIFIRNKQHTWEDMKAAYERVYDSFRVSSTARDLRLMLDPLANRIDRIVIVGLGSPSDAMHNPRIFQQLAMVDYARRYLNWKNDDFIEMYNSDFGCDEIDKDFLFQELAVYDVDYKPADEIEADKPDFFTVAVEGKRYTLNSFVDKSGVNAISRFVTSSSILFMPFLPIDTALKLLRTEDVHPLIVITHGLDAMWDTLIVKMEYTEGENAAAFKQHWEGNYAAWQHLRDDFARSPILLEADWYWVYVENVRAGDVIGDGWVSGEYGLVLDREAAIDLFLSNNTDDEE</sequence>